<sequence length="134" mass="15755">MEVRRQLISYLRQARADGARAHLTYDKLIVGKQIYKLQELKDNQSYKEVSLNTNRSDRNGNIITKKEKIIERWREYFVEFLNNGNSMDNKHTEIKSNVKKEVRIEENGNKIELQDVEQALEMLKTDKAPGCELV</sequence>
<dbReference type="Proteomes" id="UP000801492">
    <property type="component" value="Unassembled WGS sequence"/>
</dbReference>
<dbReference type="OrthoDB" id="425681at2759"/>
<organism evidence="1 2">
    <name type="scientific">Ignelater luminosus</name>
    <name type="common">Cucubano</name>
    <name type="synonym">Pyrophorus luminosus</name>
    <dbReference type="NCBI Taxonomy" id="2038154"/>
    <lineage>
        <taxon>Eukaryota</taxon>
        <taxon>Metazoa</taxon>
        <taxon>Ecdysozoa</taxon>
        <taxon>Arthropoda</taxon>
        <taxon>Hexapoda</taxon>
        <taxon>Insecta</taxon>
        <taxon>Pterygota</taxon>
        <taxon>Neoptera</taxon>
        <taxon>Endopterygota</taxon>
        <taxon>Coleoptera</taxon>
        <taxon>Polyphaga</taxon>
        <taxon>Elateriformia</taxon>
        <taxon>Elateroidea</taxon>
        <taxon>Elateridae</taxon>
        <taxon>Agrypninae</taxon>
        <taxon>Pyrophorini</taxon>
        <taxon>Ignelater</taxon>
    </lineage>
</organism>
<dbReference type="AlphaFoldDB" id="A0A8K0DEA0"/>
<reference evidence="1" key="1">
    <citation type="submission" date="2019-08" db="EMBL/GenBank/DDBJ databases">
        <title>The genome of the North American firefly Photinus pyralis.</title>
        <authorList>
            <consortium name="Photinus pyralis genome working group"/>
            <person name="Fallon T.R."/>
            <person name="Sander Lower S.E."/>
            <person name="Weng J.-K."/>
        </authorList>
    </citation>
    <scope>NUCLEOTIDE SEQUENCE</scope>
    <source>
        <strain evidence="1">TRF0915ILg1</strain>
        <tissue evidence="1">Whole body</tissue>
    </source>
</reference>
<dbReference type="EMBL" id="VTPC01001508">
    <property type="protein sequence ID" value="KAF2901716.1"/>
    <property type="molecule type" value="Genomic_DNA"/>
</dbReference>
<accession>A0A8K0DEA0</accession>
<name>A0A8K0DEA0_IGNLU</name>
<keyword evidence="2" id="KW-1185">Reference proteome</keyword>
<comment type="caution">
    <text evidence="1">The sequence shown here is derived from an EMBL/GenBank/DDBJ whole genome shotgun (WGS) entry which is preliminary data.</text>
</comment>
<proteinExistence type="predicted"/>
<evidence type="ECO:0000313" key="1">
    <source>
        <dbReference type="EMBL" id="KAF2901716.1"/>
    </source>
</evidence>
<gene>
    <name evidence="1" type="ORF">ILUMI_04477</name>
</gene>
<protein>
    <submittedName>
        <fullName evidence="1">Uncharacterized protein</fullName>
    </submittedName>
</protein>
<evidence type="ECO:0000313" key="2">
    <source>
        <dbReference type="Proteomes" id="UP000801492"/>
    </source>
</evidence>